<accession>A0A9P0CXL9</accession>
<organism evidence="1 2">
    <name type="scientific">Psylliodes chrysocephalus</name>
    <dbReference type="NCBI Taxonomy" id="3402493"/>
    <lineage>
        <taxon>Eukaryota</taxon>
        <taxon>Metazoa</taxon>
        <taxon>Ecdysozoa</taxon>
        <taxon>Arthropoda</taxon>
        <taxon>Hexapoda</taxon>
        <taxon>Insecta</taxon>
        <taxon>Pterygota</taxon>
        <taxon>Neoptera</taxon>
        <taxon>Endopterygota</taxon>
        <taxon>Coleoptera</taxon>
        <taxon>Polyphaga</taxon>
        <taxon>Cucujiformia</taxon>
        <taxon>Chrysomeloidea</taxon>
        <taxon>Chrysomelidae</taxon>
        <taxon>Galerucinae</taxon>
        <taxon>Alticini</taxon>
        <taxon>Psylliodes</taxon>
    </lineage>
</organism>
<name>A0A9P0CXL9_9CUCU</name>
<sequence length="256" mass="29409">MNTINIEFQSVNPRLHQLLPRVTSVYEQILKNYLQQEYVLKNKPDEINLNNPRNFQPIENIYFGVRVDELINESQIDSDDLHNFRKNCLNFYIELARQIKARFPFDNPLYLQLTWLDPKNIFSIKKAKSIIPLVRKFPNMVEQLLEMYCACTGEAPYEAQYKLIKEHFWAYFIYYKSPEIPTPWTENSDIEEENEPAAAAVVGPSAQVLNSNNTAVTGLQYATLPGAIDHGADEPGGQTEDSGIQSLSYSPVLMNI</sequence>
<dbReference type="AlphaFoldDB" id="A0A9P0CXL9"/>
<dbReference type="OrthoDB" id="6774106at2759"/>
<dbReference type="Proteomes" id="UP001153636">
    <property type="component" value="Chromosome 2"/>
</dbReference>
<proteinExistence type="predicted"/>
<keyword evidence="2" id="KW-1185">Reference proteome</keyword>
<reference evidence="1" key="1">
    <citation type="submission" date="2022-01" db="EMBL/GenBank/DDBJ databases">
        <authorList>
            <person name="King R."/>
        </authorList>
    </citation>
    <scope>NUCLEOTIDE SEQUENCE</scope>
</reference>
<dbReference type="EMBL" id="OV651814">
    <property type="protein sequence ID" value="CAH1106779.1"/>
    <property type="molecule type" value="Genomic_DNA"/>
</dbReference>
<protein>
    <submittedName>
        <fullName evidence="1">Uncharacterized protein</fullName>
    </submittedName>
</protein>
<evidence type="ECO:0000313" key="1">
    <source>
        <dbReference type="EMBL" id="CAH1106779.1"/>
    </source>
</evidence>
<gene>
    <name evidence="1" type="ORF">PSYICH_LOCUS7528</name>
</gene>
<evidence type="ECO:0000313" key="2">
    <source>
        <dbReference type="Proteomes" id="UP001153636"/>
    </source>
</evidence>